<organism evidence="2 3">
    <name type="scientific">Hibiscus sabdariffa</name>
    <name type="common">roselle</name>
    <dbReference type="NCBI Taxonomy" id="183260"/>
    <lineage>
        <taxon>Eukaryota</taxon>
        <taxon>Viridiplantae</taxon>
        <taxon>Streptophyta</taxon>
        <taxon>Embryophyta</taxon>
        <taxon>Tracheophyta</taxon>
        <taxon>Spermatophyta</taxon>
        <taxon>Magnoliopsida</taxon>
        <taxon>eudicotyledons</taxon>
        <taxon>Gunneridae</taxon>
        <taxon>Pentapetalae</taxon>
        <taxon>rosids</taxon>
        <taxon>malvids</taxon>
        <taxon>Malvales</taxon>
        <taxon>Malvaceae</taxon>
        <taxon>Malvoideae</taxon>
        <taxon>Hibiscus</taxon>
    </lineage>
</organism>
<comment type="caution">
    <text evidence="2">The sequence shown here is derived from an EMBL/GenBank/DDBJ whole genome shotgun (WGS) entry which is preliminary data.</text>
</comment>
<reference evidence="2 3" key="1">
    <citation type="journal article" date="2024" name="G3 (Bethesda)">
        <title>Genome assembly of Hibiscus sabdariffa L. provides insights into metabolisms of medicinal natural products.</title>
        <authorList>
            <person name="Kim T."/>
        </authorList>
    </citation>
    <scope>NUCLEOTIDE SEQUENCE [LARGE SCALE GENOMIC DNA]</scope>
    <source>
        <strain evidence="2">TK-2024</strain>
        <tissue evidence="2">Old leaves</tissue>
    </source>
</reference>
<name>A0ABR2PBP5_9ROSI</name>
<proteinExistence type="predicted"/>
<protein>
    <recommendedName>
        <fullName evidence="1">Retrotransposon gag domain-containing protein</fullName>
    </recommendedName>
</protein>
<evidence type="ECO:0000313" key="2">
    <source>
        <dbReference type="EMBL" id="KAK8985852.1"/>
    </source>
</evidence>
<accession>A0ABR2PBP5</accession>
<feature type="domain" description="Retrotransposon gag" evidence="1">
    <location>
        <begin position="2"/>
        <end position="54"/>
    </location>
</feature>
<dbReference type="EMBL" id="JBBPBN010000067">
    <property type="protein sequence ID" value="KAK8985852.1"/>
    <property type="molecule type" value="Genomic_DNA"/>
</dbReference>
<sequence length="111" mass="12747">MYLIGDAKLWWRSKFSAGVCSIKTWADLKKELLSAFFPENVEYNARKKLRDLTHTGVGTSYNTKRTPSFLGSRRYRTKGENPEKNHNFDFGLLESVVSTKISSRPLRSSPE</sequence>
<dbReference type="InterPro" id="IPR005162">
    <property type="entry name" value="Retrotrans_gag_dom"/>
</dbReference>
<evidence type="ECO:0000313" key="3">
    <source>
        <dbReference type="Proteomes" id="UP001396334"/>
    </source>
</evidence>
<dbReference type="Pfam" id="PF03732">
    <property type="entry name" value="Retrotrans_gag"/>
    <property type="match status" value="1"/>
</dbReference>
<gene>
    <name evidence="2" type="ORF">V6N11_047345</name>
</gene>
<dbReference type="Proteomes" id="UP001396334">
    <property type="component" value="Unassembled WGS sequence"/>
</dbReference>
<keyword evidence="3" id="KW-1185">Reference proteome</keyword>
<evidence type="ECO:0000259" key="1">
    <source>
        <dbReference type="Pfam" id="PF03732"/>
    </source>
</evidence>